<dbReference type="Pfam" id="PF06356">
    <property type="entry name" value="DUF1064"/>
    <property type="match status" value="1"/>
</dbReference>
<evidence type="ECO:0008006" key="2">
    <source>
        <dbReference type="Google" id="ProtNLM"/>
    </source>
</evidence>
<evidence type="ECO:0000313" key="1">
    <source>
        <dbReference type="EMBL" id="CAB4218343.1"/>
    </source>
</evidence>
<dbReference type="InterPro" id="IPR009414">
    <property type="entry name" value="DUF1064"/>
</dbReference>
<dbReference type="EMBL" id="LR797461">
    <property type="protein sequence ID" value="CAB4218343.1"/>
    <property type="molecule type" value="Genomic_DNA"/>
</dbReference>
<accession>A0A6J5SSD7</accession>
<name>A0A6J5SSD7_9CAUD</name>
<sequence length="102" mass="11839">MIENRNKYRNKKTSVDGVIFASKKEASRYLCLKSLKKSGEITDFKMQVPYKFASGIKYILDFEVIRADGRKTYEDVKGVKTAVYKIKKKLMKNEFGIDITEI</sequence>
<gene>
    <name evidence="1" type="ORF">UFOVP1597_12</name>
</gene>
<protein>
    <recommendedName>
        <fullName evidence="2">DUF1064 domain-containing protein</fullName>
    </recommendedName>
</protein>
<organism evidence="1">
    <name type="scientific">uncultured Caudovirales phage</name>
    <dbReference type="NCBI Taxonomy" id="2100421"/>
    <lineage>
        <taxon>Viruses</taxon>
        <taxon>Duplodnaviria</taxon>
        <taxon>Heunggongvirae</taxon>
        <taxon>Uroviricota</taxon>
        <taxon>Caudoviricetes</taxon>
        <taxon>Peduoviridae</taxon>
        <taxon>Maltschvirus</taxon>
        <taxon>Maltschvirus maltsch</taxon>
    </lineage>
</organism>
<proteinExistence type="predicted"/>
<reference evidence="1" key="1">
    <citation type="submission" date="2020-05" db="EMBL/GenBank/DDBJ databases">
        <authorList>
            <person name="Chiriac C."/>
            <person name="Salcher M."/>
            <person name="Ghai R."/>
            <person name="Kavagutti S V."/>
        </authorList>
    </citation>
    <scope>NUCLEOTIDE SEQUENCE</scope>
</reference>